<keyword evidence="1" id="KW-0812">Transmembrane</keyword>
<reference evidence="2 3" key="2">
    <citation type="submission" date="2013-11" db="EMBL/GenBank/DDBJ databases">
        <title>Genome sequence of a novel, newly isolated strain of guinea pig cytomegalovirus: CIDMTR strain.</title>
        <authorList>
            <person name="Schleiss M.R."/>
            <person name="Hernandez-Alvarado N."/>
            <person name="Ramaraj T."/>
            <person name="Crow J.A."/>
        </authorList>
    </citation>
    <scope>NUCLEOTIDE SEQUENCE [LARGE SCALE GENOMIC DNA]</scope>
    <source>
        <strain evidence="2">CIDMTR</strain>
    </source>
</reference>
<evidence type="ECO:0000256" key="1">
    <source>
        <dbReference type="SAM" id="Phobius"/>
    </source>
</evidence>
<feature type="transmembrane region" description="Helical" evidence="1">
    <location>
        <begin position="388"/>
        <end position="413"/>
    </location>
</feature>
<sequence length="437" mass="48883">MPRSYYRIIACALRTLQSSKMCPAYFFFGLFTLCMGMSRDALKDHGLYGDCHDPMDEESPHVSSTQFVIRSTFWLNGGVNVDGDVSVSGVKIFGSGVDAATTGALAGGCVGFIANTGMTLERLFSVVERHATEENTKLLKFPDHISVVAASLVSDGHDSFAYVKLSEDTNLFRPHVHDRPPKDRMVDLLCRIDSDGQVSVTYKTDPSKWVVATRFASDLCESVALYFKDYISDKIRRDATIARQRLAMHTAGHVDVELAHEKVLQVNVVHDFAPMSGAFECVAQRVVHDNEDDRLLCVMRGDAVDRTSSIKIVHGNRDVFPDAYGAVNRHYSREGYLWAITPLDRYDSARCVCMQNGKETDAYTPVVPRTDIRTWFRKFTEKLVADPAWYSVIGLVVMLIIAVIAYLVAMYMFSTTAVKLELAEEKIAEHEFARKIV</sequence>
<proteinExistence type="predicted"/>
<reference evidence="2 3" key="1">
    <citation type="submission" date="2013-09" db="EMBL/GenBank/DDBJ databases">
        <authorList>
            <person name="Sundararajan A."/>
        </authorList>
    </citation>
    <scope>NUCLEOTIDE SEQUENCE [LARGE SCALE GENOMIC DNA]</scope>
    <source>
        <strain evidence="2">CIDMTR</strain>
    </source>
</reference>
<evidence type="ECO:0000313" key="3">
    <source>
        <dbReference type="Proteomes" id="UP000163196"/>
    </source>
</evidence>
<organism evidence="2 3">
    <name type="scientific">Caviid herpesvirus 2 str. CIDMTR</name>
    <dbReference type="NCBI Taxonomy" id="1415526"/>
    <lineage>
        <taxon>Viruses</taxon>
        <taxon>Duplodnaviria</taxon>
        <taxon>Heunggongvirae</taxon>
        <taxon>Peploviricota</taxon>
        <taxon>Herviviricetes</taxon>
        <taxon>Herpesvirales</taxon>
        <taxon>Orthoherpesviridae</taxon>
        <taxon>Betaherpesvirinae</taxon>
        <taxon>Quwivirus</taxon>
        <taxon>Quwivirus caviidbeta2</taxon>
    </lineage>
</organism>
<keyword evidence="1" id="KW-1133">Transmembrane helix</keyword>
<name>U6HC16_9BETA</name>
<keyword evidence="1" id="KW-0472">Membrane</keyword>
<accession>U6HC16</accession>
<dbReference type="Proteomes" id="UP000163196">
    <property type="component" value="Genome"/>
</dbReference>
<dbReference type="EMBL" id="HG531783">
    <property type="protein sequence ID" value="CDI95383.1"/>
    <property type="molecule type" value="Genomic_DNA"/>
</dbReference>
<protein>
    <submittedName>
        <fullName evidence="2">Gp38.2</fullName>
    </submittedName>
</protein>
<evidence type="ECO:0000313" key="2">
    <source>
        <dbReference type="EMBL" id="CDI95383.1"/>
    </source>
</evidence>